<dbReference type="OrthoDB" id="898151at2"/>
<comment type="caution">
    <text evidence="2">The sequence shown here is derived from an EMBL/GenBank/DDBJ whole genome shotgun (WGS) entry which is preliminary data.</text>
</comment>
<evidence type="ECO:0000313" key="3">
    <source>
        <dbReference type="Proteomes" id="UP000282184"/>
    </source>
</evidence>
<dbReference type="RefSeq" id="WP_126692962.1">
    <property type="nucleotide sequence ID" value="NZ_RXOF01000004.1"/>
</dbReference>
<dbReference type="Proteomes" id="UP000282184">
    <property type="component" value="Unassembled WGS sequence"/>
</dbReference>
<gene>
    <name evidence="2" type="ORF">EJV47_09800</name>
</gene>
<name>A0A431U4N3_9BACT</name>
<dbReference type="AlphaFoldDB" id="A0A431U4N3"/>
<feature type="domain" description="PKD-like" evidence="1">
    <location>
        <begin position="506"/>
        <end position="567"/>
    </location>
</feature>
<reference evidence="2 3" key="1">
    <citation type="submission" date="2018-12" db="EMBL/GenBank/DDBJ databases">
        <title>Hymenobacter gummosus sp. nov., isolated from a spring.</title>
        <authorList>
            <person name="Nie L."/>
        </authorList>
    </citation>
    <scope>NUCLEOTIDE SEQUENCE [LARGE SCALE GENOMIC DNA]</scope>
    <source>
        <strain evidence="2 3">KCTC 52166</strain>
    </source>
</reference>
<keyword evidence="3" id="KW-1185">Reference proteome</keyword>
<dbReference type="EMBL" id="RXOF01000004">
    <property type="protein sequence ID" value="RTQ50897.1"/>
    <property type="molecule type" value="Genomic_DNA"/>
</dbReference>
<evidence type="ECO:0000259" key="1">
    <source>
        <dbReference type="Pfam" id="PF19408"/>
    </source>
</evidence>
<organism evidence="2 3">
    <name type="scientific">Hymenobacter gummosus</name>
    <dbReference type="NCBI Taxonomy" id="1776032"/>
    <lineage>
        <taxon>Bacteria</taxon>
        <taxon>Pseudomonadati</taxon>
        <taxon>Bacteroidota</taxon>
        <taxon>Cytophagia</taxon>
        <taxon>Cytophagales</taxon>
        <taxon>Hymenobacteraceae</taxon>
        <taxon>Hymenobacter</taxon>
    </lineage>
</organism>
<proteinExistence type="predicted"/>
<dbReference type="Pfam" id="PF19408">
    <property type="entry name" value="PKD_6"/>
    <property type="match status" value="1"/>
</dbReference>
<dbReference type="InterPro" id="IPR026341">
    <property type="entry name" value="T9SS_type_B"/>
</dbReference>
<sequence length="667" mass="70978">MLHRYSYCFIGWLSLLLLLVRPAAATHLVGGEMSYQYLGNNGPANAPYHYLITATVYFSKEPNSVAPDGRPTLMFSVVDKDPVRGSQRWLTVTRNSFYEMSPLQPSGCSLVFPRVTVANYSADLYVPASTSGYVLVYSESARNIDITNLFSAGSTAMGLSVHLPPMPIVNTAPVFSDMAVALICQNDTTFILNNAYDADGDRLEYSFGTPYSGGTGAGMGSVNYNTGFSVQQPFGPAGYTAINPATGLASYFATQAGRYVVAVDVREYRTIGGQEVLLNTIRRDMQLVVRPCGLTSTRAPSLTAATLATRSYTIEEGQDVGFDITAQLPGQPLTLRVSSILLDGPGPFDAAFNNSTGTPNAGTVGAVTVSGTGTVSGRFRFRAGCGTARPAPYDVVVLAQNNSCGGRNVAEIFQIRVTRAAGPTGLSGPSSGCGYLTGRYETQGPSSPSYGWRIRGGRIIGPTNGAAVQVEWGAGPSGRLTAYGLSALGCPTDSVTQPVTLTPGLPISGAAVYCPQAGRGMRFSVPAQPGSNYQWSIDNGGSVVSGQGTAEVQVNVPNGRTATLRVLDVAGGSCPGQLLISPDQACLAFYNVITPNGDGLNDAFVVEHLEYHPGSRLRIYSRWGRELYQTADYRNDWRGDAQPAGIYYYLLQVPDGRTFKGWFELLR</sequence>
<protein>
    <submittedName>
        <fullName evidence="2">T9SS type B sorting domain-containing protein</fullName>
    </submittedName>
</protein>
<accession>A0A431U4N3</accession>
<evidence type="ECO:0000313" key="2">
    <source>
        <dbReference type="EMBL" id="RTQ50897.1"/>
    </source>
</evidence>
<dbReference type="Pfam" id="PF13585">
    <property type="entry name" value="CHU_C"/>
    <property type="match status" value="1"/>
</dbReference>
<dbReference type="InterPro" id="IPR045829">
    <property type="entry name" value="PKD_6"/>
</dbReference>
<dbReference type="NCBIfam" id="TIGR04131">
    <property type="entry name" value="Bac_Flav_CTERM"/>
    <property type="match status" value="1"/>
</dbReference>